<organism evidence="3 4">
    <name type="scientific">Sphaerisporangium siamense</name>
    <dbReference type="NCBI Taxonomy" id="795645"/>
    <lineage>
        <taxon>Bacteria</taxon>
        <taxon>Bacillati</taxon>
        <taxon>Actinomycetota</taxon>
        <taxon>Actinomycetes</taxon>
        <taxon>Streptosporangiales</taxon>
        <taxon>Streptosporangiaceae</taxon>
        <taxon>Sphaerisporangium</taxon>
    </lineage>
</organism>
<name>A0A7W7DFB9_9ACTN</name>
<keyword evidence="4" id="KW-1185">Reference proteome</keyword>
<evidence type="ECO:0000256" key="1">
    <source>
        <dbReference type="SAM" id="Phobius"/>
    </source>
</evidence>
<keyword evidence="1" id="KW-0472">Membrane</keyword>
<keyword evidence="1" id="KW-1133">Transmembrane helix</keyword>
<evidence type="ECO:0000313" key="3">
    <source>
        <dbReference type="EMBL" id="MBB4704691.1"/>
    </source>
</evidence>
<dbReference type="GO" id="GO:0016209">
    <property type="term" value="F:antioxidant activity"/>
    <property type="evidence" value="ECO:0007669"/>
    <property type="project" value="InterPro"/>
</dbReference>
<accession>A0A7W7DFB9</accession>
<dbReference type="InterPro" id="IPR036249">
    <property type="entry name" value="Thioredoxin-like_sf"/>
</dbReference>
<dbReference type="CDD" id="cd02966">
    <property type="entry name" value="TlpA_like_family"/>
    <property type="match status" value="1"/>
</dbReference>
<dbReference type="RefSeq" id="WP_184885886.1">
    <property type="nucleotide sequence ID" value="NZ_BOOV01000019.1"/>
</dbReference>
<proteinExistence type="predicted"/>
<dbReference type="PROSITE" id="PS51352">
    <property type="entry name" value="THIOREDOXIN_2"/>
    <property type="match status" value="1"/>
</dbReference>
<dbReference type="Proteomes" id="UP000542210">
    <property type="component" value="Unassembled WGS sequence"/>
</dbReference>
<comment type="caution">
    <text evidence="3">The sequence shown here is derived from an EMBL/GenBank/DDBJ whole genome shotgun (WGS) entry which is preliminary data.</text>
</comment>
<dbReference type="GO" id="GO:0016491">
    <property type="term" value="F:oxidoreductase activity"/>
    <property type="evidence" value="ECO:0007669"/>
    <property type="project" value="InterPro"/>
</dbReference>
<feature type="transmembrane region" description="Helical" evidence="1">
    <location>
        <begin position="6"/>
        <end position="26"/>
    </location>
</feature>
<dbReference type="InterPro" id="IPR000866">
    <property type="entry name" value="AhpC/TSA"/>
</dbReference>
<dbReference type="Gene3D" id="3.40.30.10">
    <property type="entry name" value="Glutaredoxin"/>
    <property type="match status" value="1"/>
</dbReference>
<dbReference type="Pfam" id="PF00578">
    <property type="entry name" value="AhpC-TSA"/>
    <property type="match status" value="1"/>
</dbReference>
<feature type="domain" description="Thioredoxin" evidence="2">
    <location>
        <begin position="50"/>
        <end position="183"/>
    </location>
</feature>
<dbReference type="AlphaFoldDB" id="A0A7W7DFB9"/>
<dbReference type="SUPFAM" id="SSF52833">
    <property type="entry name" value="Thioredoxin-like"/>
    <property type="match status" value="1"/>
</dbReference>
<evidence type="ECO:0000313" key="4">
    <source>
        <dbReference type="Proteomes" id="UP000542210"/>
    </source>
</evidence>
<sequence>MPLIIPALLLIGVLSVLNLLLTYGVIRRLRRHAALIEGGAMSGGPSMTLLEPGTTVGDFAVLTTDGVPITRDTLPGRTLVTFFSSSCRPCRDKLPAFVEQARGFTGGRDTTICVVIGDPAESADMVAALEPVAHVVTGEHGDDEISRAFQVQGYPSYYLTRDKGVVEAAAFDLAALPLGAFGR</sequence>
<protein>
    <recommendedName>
        <fullName evidence="2">Thioredoxin domain-containing protein</fullName>
    </recommendedName>
</protein>
<keyword evidence="1" id="KW-0812">Transmembrane</keyword>
<gene>
    <name evidence="3" type="ORF">BJ982_006235</name>
</gene>
<dbReference type="InterPro" id="IPR013766">
    <property type="entry name" value="Thioredoxin_domain"/>
</dbReference>
<evidence type="ECO:0000259" key="2">
    <source>
        <dbReference type="PROSITE" id="PS51352"/>
    </source>
</evidence>
<reference evidence="3 4" key="1">
    <citation type="submission" date="2020-08" db="EMBL/GenBank/DDBJ databases">
        <title>Sequencing the genomes of 1000 actinobacteria strains.</title>
        <authorList>
            <person name="Klenk H.-P."/>
        </authorList>
    </citation>
    <scope>NUCLEOTIDE SEQUENCE [LARGE SCALE GENOMIC DNA]</scope>
    <source>
        <strain evidence="3 4">DSM 45784</strain>
    </source>
</reference>
<dbReference type="EMBL" id="JACHND010000001">
    <property type="protein sequence ID" value="MBB4704691.1"/>
    <property type="molecule type" value="Genomic_DNA"/>
</dbReference>